<dbReference type="OrthoDB" id="7206738at2"/>
<accession>A0A395LJ40</accession>
<sequence>MFQIGNSLVKVDNAYDSNNWGKERLLVNDEVVKESCGKDRTQQIFEEPWLTPDGEVEFTVKLKSGFFSVGCYAVIGEKEVSADKYFEAMWFSEGDAWPEEDAWLEKAVPGSATEKPVGLLPRLLKAITSKKGW</sequence>
<comment type="caution">
    <text evidence="1">The sequence shown here is derived from an EMBL/GenBank/DDBJ whole genome shotgun (WGS) entry which is preliminary data.</text>
</comment>
<evidence type="ECO:0000313" key="1">
    <source>
        <dbReference type="EMBL" id="RDS76932.1"/>
    </source>
</evidence>
<protein>
    <submittedName>
        <fullName evidence="1">Uncharacterized protein</fullName>
    </submittedName>
</protein>
<dbReference type="AlphaFoldDB" id="A0A395LJ40"/>
<reference evidence="1 2" key="1">
    <citation type="submission" date="2018-07" db="EMBL/GenBank/DDBJ databases">
        <title>Erythrobacter nanhaiensis sp. nov., a novel member of the genus Erythrobacter isolated from the South China Sea.</title>
        <authorList>
            <person name="Chen X."/>
            <person name="Liu J."/>
        </authorList>
    </citation>
    <scope>NUCLEOTIDE SEQUENCE [LARGE SCALE GENOMIC DNA]</scope>
    <source>
        <strain evidence="1 2">S-5</strain>
    </source>
</reference>
<proteinExistence type="predicted"/>
<organism evidence="1 2">
    <name type="scientific">Alteriqipengyuania lutimaris</name>
    <dbReference type="NCBI Taxonomy" id="1538146"/>
    <lineage>
        <taxon>Bacteria</taxon>
        <taxon>Pseudomonadati</taxon>
        <taxon>Pseudomonadota</taxon>
        <taxon>Alphaproteobacteria</taxon>
        <taxon>Sphingomonadales</taxon>
        <taxon>Erythrobacteraceae</taxon>
        <taxon>Alteriqipengyuania</taxon>
    </lineage>
</organism>
<keyword evidence="2" id="KW-1185">Reference proteome</keyword>
<dbReference type="EMBL" id="QRBB01000001">
    <property type="protein sequence ID" value="RDS76932.1"/>
    <property type="molecule type" value="Genomic_DNA"/>
</dbReference>
<evidence type="ECO:0000313" key="2">
    <source>
        <dbReference type="Proteomes" id="UP000254101"/>
    </source>
</evidence>
<gene>
    <name evidence="1" type="ORF">DL238_04460</name>
</gene>
<dbReference type="RefSeq" id="WP_115491155.1">
    <property type="nucleotide sequence ID" value="NZ_QRBB01000001.1"/>
</dbReference>
<name>A0A395LJ40_9SPHN</name>
<dbReference type="Proteomes" id="UP000254101">
    <property type="component" value="Unassembled WGS sequence"/>
</dbReference>